<keyword evidence="3" id="KW-0436">Ligase</keyword>
<keyword evidence="6" id="KW-0648">Protein biosynthesis</keyword>
<evidence type="ECO:0000256" key="7">
    <source>
        <dbReference type="ARBA" id="ARBA00023146"/>
    </source>
</evidence>
<keyword evidence="7" id="KW-0030">Aminoacyl-tRNA synthetase</keyword>
<keyword evidence="5" id="KW-0067">ATP-binding</keyword>
<protein>
    <recommendedName>
        <fullName evidence="2">glycine--tRNA ligase</fullName>
        <ecNumber evidence="2">6.1.1.14</ecNumber>
    </recommendedName>
</protein>
<dbReference type="Proteomes" id="UP000827721">
    <property type="component" value="Unassembled WGS sequence"/>
</dbReference>
<evidence type="ECO:0000256" key="3">
    <source>
        <dbReference type="ARBA" id="ARBA00022598"/>
    </source>
</evidence>
<dbReference type="InterPro" id="IPR006194">
    <property type="entry name" value="Gly-tRNA-synth_heterodimer"/>
</dbReference>
<name>A0ABQ8IHR5_9ROSI</name>
<evidence type="ECO:0000313" key="9">
    <source>
        <dbReference type="EMBL" id="KAH7576212.1"/>
    </source>
</evidence>
<comment type="similarity">
    <text evidence="1">Belongs to the class-II aminoacyl-tRNA synthetase family.</text>
</comment>
<dbReference type="EMBL" id="JAFEMO010000001">
    <property type="protein sequence ID" value="KAH7576212.1"/>
    <property type="molecule type" value="Genomic_DNA"/>
</dbReference>
<evidence type="ECO:0000256" key="8">
    <source>
        <dbReference type="ARBA" id="ARBA00047937"/>
    </source>
</evidence>
<evidence type="ECO:0000256" key="1">
    <source>
        <dbReference type="ARBA" id="ARBA00008226"/>
    </source>
</evidence>
<dbReference type="PANTHER" id="PTHR30075:SF2">
    <property type="entry name" value="GLYCINE--TRNA LIGASE, CHLOROPLASTIC_MITOCHONDRIAL 2"/>
    <property type="match status" value="1"/>
</dbReference>
<dbReference type="PRINTS" id="PR01044">
    <property type="entry name" value="TRNASYNTHGA"/>
</dbReference>
<comment type="catalytic activity">
    <reaction evidence="8">
        <text>tRNA(Gly) + glycine + ATP = glycyl-tRNA(Gly) + AMP + diphosphate</text>
        <dbReference type="Rhea" id="RHEA:16013"/>
        <dbReference type="Rhea" id="RHEA-COMP:9664"/>
        <dbReference type="Rhea" id="RHEA-COMP:9683"/>
        <dbReference type="ChEBI" id="CHEBI:30616"/>
        <dbReference type="ChEBI" id="CHEBI:33019"/>
        <dbReference type="ChEBI" id="CHEBI:57305"/>
        <dbReference type="ChEBI" id="CHEBI:78442"/>
        <dbReference type="ChEBI" id="CHEBI:78522"/>
        <dbReference type="ChEBI" id="CHEBI:456215"/>
        <dbReference type="EC" id="6.1.1.14"/>
    </reaction>
</comment>
<dbReference type="SUPFAM" id="SSF55681">
    <property type="entry name" value="Class II aaRS and biotin synthetases"/>
    <property type="match status" value="1"/>
</dbReference>
<accession>A0ABQ8IHR5</accession>
<dbReference type="PANTHER" id="PTHR30075">
    <property type="entry name" value="GLYCYL-TRNA SYNTHETASE"/>
    <property type="match status" value="1"/>
</dbReference>
<evidence type="ECO:0000256" key="6">
    <source>
        <dbReference type="ARBA" id="ARBA00022917"/>
    </source>
</evidence>
<evidence type="ECO:0000313" key="10">
    <source>
        <dbReference type="Proteomes" id="UP000827721"/>
    </source>
</evidence>
<comment type="caution">
    <text evidence="9">The sequence shown here is derived from an EMBL/GenBank/DDBJ whole genome shotgun (WGS) entry which is preliminary data.</text>
</comment>
<gene>
    <name evidence="9" type="ORF">JRO89_XS01G0014200</name>
</gene>
<dbReference type="PROSITE" id="PS50861">
    <property type="entry name" value="AA_TRNA_LIGASE_II_GLYAB"/>
    <property type="match status" value="1"/>
</dbReference>
<dbReference type="InterPro" id="IPR002310">
    <property type="entry name" value="Gly-tRNA_ligase_asu"/>
</dbReference>
<dbReference type="EC" id="6.1.1.14" evidence="2"/>
<evidence type="ECO:0000256" key="5">
    <source>
        <dbReference type="ARBA" id="ARBA00022840"/>
    </source>
</evidence>
<keyword evidence="4" id="KW-0547">Nucleotide-binding</keyword>
<dbReference type="Gene3D" id="3.30.930.10">
    <property type="entry name" value="Bira Bifunctional Protein, Domain 2"/>
    <property type="match status" value="1"/>
</dbReference>
<evidence type="ECO:0000256" key="2">
    <source>
        <dbReference type="ARBA" id="ARBA00012829"/>
    </source>
</evidence>
<reference evidence="9 10" key="1">
    <citation type="submission" date="2021-02" db="EMBL/GenBank/DDBJ databases">
        <title>Plant Genome Project.</title>
        <authorList>
            <person name="Zhang R.-G."/>
        </authorList>
    </citation>
    <scope>NUCLEOTIDE SEQUENCE [LARGE SCALE GENOMIC DNA]</scope>
    <source>
        <tissue evidence="9">Leaves</tissue>
    </source>
</reference>
<dbReference type="Pfam" id="PF02091">
    <property type="entry name" value="tRNA-synt_2e"/>
    <property type="match status" value="1"/>
</dbReference>
<proteinExistence type="inferred from homology"/>
<dbReference type="InterPro" id="IPR045864">
    <property type="entry name" value="aa-tRNA-synth_II/BPL/LPL"/>
</dbReference>
<sequence>MAATLPLLVSALKPHSSHFSLFFAGARNPWLCLFKPPPERHRLVEIWSPRQIAPLQFNNHSVLRQNRTARVKMSRQSKTTRILGVGWMCRNAMQQHGGKILFDSFYHVEPSVCLDDSHYGENPNRLQRHTQFQVILKPDPGNSQDLFIHRLSALGIDVGAHDIRFVEDNWESPVTILSLAVWL</sequence>
<evidence type="ECO:0000256" key="4">
    <source>
        <dbReference type="ARBA" id="ARBA00022741"/>
    </source>
</evidence>
<keyword evidence="10" id="KW-1185">Reference proteome</keyword>
<organism evidence="9 10">
    <name type="scientific">Xanthoceras sorbifolium</name>
    <dbReference type="NCBI Taxonomy" id="99658"/>
    <lineage>
        <taxon>Eukaryota</taxon>
        <taxon>Viridiplantae</taxon>
        <taxon>Streptophyta</taxon>
        <taxon>Embryophyta</taxon>
        <taxon>Tracheophyta</taxon>
        <taxon>Spermatophyta</taxon>
        <taxon>Magnoliopsida</taxon>
        <taxon>eudicotyledons</taxon>
        <taxon>Gunneridae</taxon>
        <taxon>Pentapetalae</taxon>
        <taxon>rosids</taxon>
        <taxon>malvids</taxon>
        <taxon>Sapindales</taxon>
        <taxon>Sapindaceae</taxon>
        <taxon>Xanthoceroideae</taxon>
        <taxon>Xanthoceras</taxon>
    </lineage>
</organism>